<organism evidence="1 2">
    <name type="scientific">Planktothrix serta PCC 8927</name>
    <dbReference type="NCBI Taxonomy" id="671068"/>
    <lineage>
        <taxon>Bacteria</taxon>
        <taxon>Bacillati</taxon>
        <taxon>Cyanobacteriota</taxon>
        <taxon>Cyanophyceae</taxon>
        <taxon>Oscillatoriophycideae</taxon>
        <taxon>Oscillatoriales</taxon>
        <taxon>Microcoleaceae</taxon>
        <taxon>Planktothrix</taxon>
    </lineage>
</organism>
<evidence type="ECO:0000313" key="2">
    <source>
        <dbReference type="Proteomes" id="UP000184550"/>
    </source>
</evidence>
<dbReference type="AlphaFoldDB" id="A0A7Z9BWX7"/>
<dbReference type="EMBL" id="CZCU02000153">
    <property type="protein sequence ID" value="VXD22895.1"/>
    <property type="molecule type" value="Genomic_DNA"/>
</dbReference>
<keyword evidence="2" id="KW-1185">Reference proteome</keyword>
<sequence>MENPPKPVENILLPCGKPGESVGKIFPKDKNFKVCLGIFSMNLFEMSDHSF</sequence>
<gene>
    <name evidence="1" type="ORF">PL8927_760162</name>
</gene>
<comment type="caution">
    <text evidence="1">The sequence shown here is derived from an EMBL/GenBank/DDBJ whole genome shotgun (WGS) entry which is preliminary data.</text>
</comment>
<name>A0A7Z9BWX7_9CYAN</name>
<accession>A0A7Z9BWX7</accession>
<dbReference type="Proteomes" id="UP000184550">
    <property type="component" value="Unassembled WGS sequence"/>
</dbReference>
<protein>
    <submittedName>
        <fullName evidence="1">Uncharacterized protein</fullName>
    </submittedName>
</protein>
<proteinExistence type="predicted"/>
<evidence type="ECO:0000313" key="1">
    <source>
        <dbReference type="EMBL" id="VXD22895.1"/>
    </source>
</evidence>
<reference evidence="1" key="1">
    <citation type="submission" date="2019-10" db="EMBL/GenBank/DDBJ databases">
        <authorList>
            <consortium name="Genoscope - CEA"/>
            <person name="William W."/>
        </authorList>
    </citation>
    <scope>NUCLEOTIDE SEQUENCE [LARGE SCALE GENOMIC DNA]</scope>
    <source>
        <strain evidence="1">BBR_PRJEB10992</strain>
    </source>
</reference>